<evidence type="ECO:0000313" key="6">
    <source>
        <dbReference type="Proteomes" id="UP000293465"/>
    </source>
</evidence>
<accession>A0A4Q5KRN4</accession>
<protein>
    <submittedName>
        <fullName evidence="5">Porin family protein</fullName>
    </submittedName>
</protein>
<dbReference type="Proteomes" id="UP000293465">
    <property type="component" value="Unassembled WGS sequence"/>
</dbReference>
<keyword evidence="1 3" id="KW-0732">Signal</keyword>
<gene>
    <name evidence="5" type="ORF">ERW49_00090</name>
</gene>
<feature type="domain" description="Outer membrane protein beta-barrel" evidence="4">
    <location>
        <begin position="8"/>
        <end position="197"/>
    </location>
</feature>
<name>A0A4Q5KRN4_9GAMM</name>
<reference evidence="5 6" key="1">
    <citation type="submission" date="2019-02" db="EMBL/GenBank/DDBJ databases">
        <title>Genome sequences of Aliivibrio finisterrensis strains from farmed Atlantic salmon.</title>
        <authorList>
            <person name="Bowman J.P."/>
        </authorList>
    </citation>
    <scope>NUCLEOTIDE SEQUENCE [LARGE SCALE GENOMIC DNA]</scope>
    <source>
        <strain evidence="5 6">A32</strain>
    </source>
</reference>
<dbReference type="AlphaFoldDB" id="A0A4Q5KRN4"/>
<evidence type="ECO:0000313" key="5">
    <source>
        <dbReference type="EMBL" id="RYU48399.1"/>
    </source>
</evidence>
<proteinExistence type="predicted"/>
<evidence type="ECO:0000256" key="1">
    <source>
        <dbReference type="ARBA" id="ARBA00022729"/>
    </source>
</evidence>
<evidence type="ECO:0000256" key="2">
    <source>
        <dbReference type="SAM" id="MobiDB-lite"/>
    </source>
</evidence>
<dbReference type="SUPFAM" id="SSF56925">
    <property type="entry name" value="OMPA-like"/>
    <property type="match status" value="1"/>
</dbReference>
<dbReference type="Pfam" id="PF13505">
    <property type="entry name" value="OMP_b-brl"/>
    <property type="match status" value="1"/>
</dbReference>
<evidence type="ECO:0000256" key="3">
    <source>
        <dbReference type="SAM" id="SignalP"/>
    </source>
</evidence>
<comment type="caution">
    <text evidence="5">The sequence shown here is derived from an EMBL/GenBank/DDBJ whole genome shotgun (WGS) entry which is preliminary data.</text>
</comment>
<dbReference type="RefSeq" id="WP_130085972.1">
    <property type="nucleotide sequence ID" value="NZ_SEZJ01000001.1"/>
</dbReference>
<feature type="region of interest" description="Disordered" evidence="2">
    <location>
        <begin position="78"/>
        <end position="97"/>
    </location>
</feature>
<dbReference type="Gene3D" id="2.40.160.20">
    <property type="match status" value="1"/>
</dbReference>
<sequence length="215" mass="23703">MKKYLFLLMTATSTATIAAPYVGLEYGVTNMSHDYSSTFSENTGDITLTPDDSSSAFGGFVGYRFNDFGLELGYKKFESDDSKGSGKTLSTEKPGYTEEREWDADLDASQFTFKPVYFYNINEKLQLKTGLGLTYTQYKFDSSAYTEHENDLTDHEYTTDYVPGNSKSESALGGIASIGIEYMVIPNLALGASASYQADSVANSTSFMLSSAYYF</sequence>
<dbReference type="OrthoDB" id="5829709at2"/>
<evidence type="ECO:0000259" key="4">
    <source>
        <dbReference type="Pfam" id="PF13505"/>
    </source>
</evidence>
<organism evidence="5 6">
    <name type="scientific">Aliivibrio finisterrensis</name>
    <dbReference type="NCBI Taxonomy" id="511998"/>
    <lineage>
        <taxon>Bacteria</taxon>
        <taxon>Pseudomonadati</taxon>
        <taxon>Pseudomonadota</taxon>
        <taxon>Gammaproteobacteria</taxon>
        <taxon>Vibrionales</taxon>
        <taxon>Vibrionaceae</taxon>
        <taxon>Aliivibrio</taxon>
    </lineage>
</organism>
<feature type="signal peptide" evidence="3">
    <location>
        <begin position="1"/>
        <end position="18"/>
    </location>
</feature>
<dbReference type="NCBIfam" id="NF033908">
    <property type="entry name" value="AcfA_fam_omp"/>
    <property type="match status" value="1"/>
</dbReference>
<dbReference type="GeneID" id="56273408"/>
<dbReference type="InterPro" id="IPR027385">
    <property type="entry name" value="Beta-barrel_OMP"/>
</dbReference>
<dbReference type="EMBL" id="SEZJ01000001">
    <property type="protein sequence ID" value="RYU48399.1"/>
    <property type="molecule type" value="Genomic_DNA"/>
</dbReference>
<dbReference type="InterPro" id="IPR011250">
    <property type="entry name" value="OMP/PagP_B-barrel"/>
</dbReference>
<feature type="chain" id="PRO_5020381375" evidence="3">
    <location>
        <begin position="19"/>
        <end position="215"/>
    </location>
</feature>